<dbReference type="PANTHER" id="PTHR43861:SF1">
    <property type="entry name" value="TRANS-ACONITATE 2-METHYLTRANSFERASE"/>
    <property type="match status" value="1"/>
</dbReference>
<comment type="caution">
    <text evidence="4">The sequence shown here is derived from an EMBL/GenBank/DDBJ whole genome shotgun (WGS) entry which is preliminary data.</text>
</comment>
<dbReference type="Pfam" id="PF13649">
    <property type="entry name" value="Methyltransf_25"/>
    <property type="match status" value="1"/>
</dbReference>
<dbReference type="Proteomes" id="UP001642540">
    <property type="component" value="Unassembled WGS sequence"/>
</dbReference>
<keyword evidence="1" id="KW-0489">Methyltransferase</keyword>
<feature type="domain" description="Methyltransferase" evidence="3">
    <location>
        <begin position="38"/>
        <end position="134"/>
    </location>
</feature>
<keyword evidence="5" id="KW-1185">Reference proteome</keyword>
<evidence type="ECO:0000313" key="4">
    <source>
        <dbReference type="EMBL" id="CAL8123305.1"/>
    </source>
</evidence>
<dbReference type="EMBL" id="CAXLJM020000068">
    <property type="protein sequence ID" value="CAL8123305.1"/>
    <property type="molecule type" value="Genomic_DNA"/>
</dbReference>
<gene>
    <name evidence="4" type="ORF">ODALV1_LOCUS20159</name>
</gene>
<dbReference type="CDD" id="cd02440">
    <property type="entry name" value="AdoMet_MTases"/>
    <property type="match status" value="1"/>
</dbReference>
<accession>A0ABP1R9V2</accession>
<dbReference type="InterPro" id="IPR041698">
    <property type="entry name" value="Methyltransf_25"/>
</dbReference>
<name>A0ABP1R9V2_9HEXA</name>
<evidence type="ECO:0000313" key="5">
    <source>
        <dbReference type="Proteomes" id="UP001642540"/>
    </source>
</evidence>
<evidence type="ECO:0000256" key="2">
    <source>
        <dbReference type="ARBA" id="ARBA00022679"/>
    </source>
</evidence>
<dbReference type="PANTHER" id="PTHR43861">
    <property type="entry name" value="TRANS-ACONITATE 2-METHYLTRANSFERASE-RELATED"/>
    <property type="match status" value="1"/>
</dbReference>
<reference evidence="4 5" key="1">
    <citation type="submission" date="2024-08" db="EMBL/GenBank/DDBJ databases">
        <authorList>
            <person name="Cucini C."/>
            <person name="Frati F."/>
        </authorList>
    </citation>
    <scope>NUCLEOTIDE SEQUENCE [LARGE SCALE GENOMIC DNA]</scope>
</reference>
<dbReference type="InterPro" id="IPR029063">
    <property type="entry name" value="SAM-dependent_MTases_sf"/>
</dbReference>
<evidence type="ECO:0000259" key="3">
    <source>
        <dbReference type="Pfam" id="PF13649"/>
    </source>
</evidence>
<dbReference type="SUPFAM" id="SSF53335">
    <property type="entry name" value="S-adenosyl-L-methionine-dependent methyltransferases"/>
    <property type="match status" value="1"/>
</dbReference>
<proteinExistence type="predicted"/>
<organism evidence="4 5">
    <name type="scientific">Orchesella dallaii</name>
    <dbReference type="NCBI Taxonomy" id="48710"/>
    <lineage>
        <taxon>Eukaryota</taxon>
        <taxon>Metazoa</taxon>
        <taxon>Ecdysozoa</taxon>
        <taxon>Arthropoda</taxon>
        <taxon>Hexapoda</taxon>
        <taxon>Collembola</taxon>
        <taxon>Entomobryomorpha</taxon>
        <taxon>Entomobryoidea</taxon>
        <taxon>Orchesellidae</taxon>
        <taxon>Orchesellinae</taxon>
        <taxon>Orchesella</taxon>
    </lineage>
</organism>
<keyword evidence="2" id="KW-0808">Transferase</keyword>
<sequence length="272" mass="31939">MLDPEKYENNKSVAARDAAEFVPKIIEIMEWKNNHENILDYGCGAGSTGYNFILPQVEKFESHLYSVDISEPMLEFARNKYSHPRITYGKGDIEKDFPWENVKFDKIFSIYVLHFISDIRNALKRFYNIMNPGGFFGFTLVPKSYYRTSFKILGESEKWKGYMKGYEDHILQWMEYEDGKGHEVITNILQSIGFNIVKLEVVQRSFQFNDMNTYLELYLSINPFLKSIPEDLHPSFKDDLRRYVTDFAGIPFDSEQIISKYEFVLAVVQKPQ</sequence>
<evidence type="ECO:0000256" key="1">
    <source>
        <dbReference type="ARBA" id="ARBA00022603"/>
    </source>
</evidence>
<protein>
    <recommendedName>
        <fullName evidence="3">Methyltransferase domain-containing protein</fullName>
    </recommendedName>
</protein>
<dbReference type="Gene3D" id="3.40.50.150">
    <property type="entry name" value="Vaccinia Virus protein VP39"/>
    <property type="match status" value="1"/>
</dbReference>